<sequence length="106" mass="12585">MEEYKKELERYGKFFYRFPHGEFAADVYDRISGDDVQSRTYYSYYAHEIVQMNGEQVENLINPKNAEVQIMDLGFDSEYSLAFEKWGLSPQMIVDQMKRDFGPNLD</sequence>
<dbReference type="EMBL" id="JAVYJV010000008">
    <property type="protein sequence ID" value="KAK4364375.1"/>
    <property type="molecule type" value="Genomic_DNA"/>
</dbReference>
<comment type="caution">
    <text evidence="1">The sequence shown here is derived from an EMBL/GenBank/DDBJ whole genome shotgun (WGS) entry which is preliminary data.</text>
</comment>
<dbReference type="Proteomes" id="UP001291623">
    <property type="component" value="Unassembled WGS sequence"/>
</dbReference>
<proteinExistence type="predicted"/>
<reference evidence="1" key="1">
    <citation type="submission" date="2023-12" db="EMBL/GenBank/DDBJ databases">
        <title>Genome assembly of Anisodus tanguticus.</title>
        <authorList>
            <person name="Wang Y.-J."/>
        </authorList>
    </citation>
    <scope>NUCLEOTIDE SEQUENCE</scope>
    <source>
        <strain evidence="1">KB-2021</strain>
        <tissue evidence="1">Leaf</tissue>
    </source>
</reference>
<gene>
    <name evidence="1" type="ORF">RND71_015733</name>
</gene>
<keyword evidence="2" id="KW-1185">Reference proteome</keyword>
<dbReference type="PANTHER" id="PTHR46192">
    <property type="entry name" value="BROAD-RANGE ACID PHOSPHATASE DET1"/>
    <property type="match status" value="1"/>
</dbReference>
<name>A0AAE1VLD2_9SOLA</name>
<dbReference type="AlphaFoldDB" id="A0AAE1VLD2"/>
<evidence type="ECO:0000313" key="2">
    <source>
        <dbReference type="Proteomes" id="UP001291623"/>
    </source>
</evidence>
<accession>A0AAE1VLD2</accession>
<dbReference type="InterPro" id="IPR052765">
    <property type="entry name" value="PGM-Related"/>
</dbReference>
<protein>
    <submittedName>
        <fullName evidence="1">Uncharacterized protein</fullName>
    </submittedName>
</protein>
<evidence type="ECO:0000313" key="1">
    <source>
        <dbReference type="EMBL" id="KAK4364375.1"/>
    </source>
</evidence>
<organism evidence="1 2">
    <name type="scientific">Anisodus tanguticus</name>
    <dbReference type="NCBI Taxonomy" id="243964"/>
    <lineage>
        <taxon>Eukaryota</taxon>
        <taxon>Viridiplantae</taxon>
        <taxon>Streptophyta</taxon>
        <taxon>Embryophyta</taxon>
        <taxon>Tracheophyta</taxon>
        <taxon>Spermatophyta</taxon>
        <taxon>Magnoliopsida</taxon>
        <taxon>eudicotyledons</taxon>
        <taxon>Gunneridae</taxon>
        <taxon>Pentapetalae</taxon>
        <taxon>asterids</taxon>
        <taxon>lamiids</taxon>
        <taxon>Solanales</taxon>
        <taxon>Solanaceae</taxon>
        <taxon>Solanoideae</taxon>
        <taxon>Hyoscyameae</taxon>
        <taxon>Anisodus</taxon>
    </lineage>
</organism>